<dbReference type="Proteomes" id="UP000435112">
    <property type="component" value="Unassembled WGS sequence"/>
</dbReference>
<gene>
    <name evidence="2" type="ORF">PR002_g16749</name>
</gene>
<evidence type="ECO:0000256" key="1">
    <source>
        <dbReference type="SAM" id="SignalP"/>
    </source>
</evidence>
<evidence type="ECO:0000313" key="3">
    <source>
        <dbReference type="Proteomes" id="UP000435112"/>
    </source>
</evidence>
<name>A0A6A3KDK5_9STRA</name>
<protein>
    <recommendedName>
        <fullName evidence="4">Secreted protein</fullName>
    </recommendedName>
</protein>
<proteinExistence type="predicted"/>
<organism evidence="2 3">
    <name type="scientific">Phytophthora rubi</name>
    <dbReference type="NCBI Taxonomy" id="129364"/>
    <lineage>
        <taxon>Eukaryota</taxon>
        <taxon>Sar</taxon>
        <taxon>Stramenopiles</taxon>
        <taxon>Oomycota</taxon>
        <taxon>Peronosporomycetes</taxon>
        <taxon>Peronosporales</taxon>
        <taxon>Peronosporaceae</taxon>
        <taxon>Phytophthora</taxon>
    </lineage>
</organism>
<dbReference type="EMBL" id="QXFU01001300">
    <property type="protein sequence ID" value="KAE9005486.1"/>
    <property type="molecule type" value="Genomic_DNA"/>
</dbReference>
<reference evidence="2 3" key="1">
    <citation type="submission" date="2018-09" db="EMBL/GenBank/DDBJ databases">
        <title>Genomic investigation of the strawberry pathogen Phytophthora fragariae indicates pathogenicity is determined by transcriptional variation in three key races.</title>
        <authorList>
            <person name="Adams T.M."/>
            <person name="Armitage A.D."/>
            <person name="Sobczyk M.K."/>
            <person name="Bates H.J."/>
            <person name="Dunwell J.M."/>
            <person name="Nellist C.F."/>
            <person name="Harrison R.J."/>
        </authorList>
    </citation>
    <scope>NUCLEOTIDE SEQUENCE [LARGE SCALE GENOMIC DNA]</scope>
    <source>
        <strain evidence="2 3">SCRP324</strain>
    </source>
</reference>
<keyword evidence="1" id="KW-0732">Signal</keyword>
<evidence type="ECO:0000313" key="2">
    <source>
        <dbReference type="EMBL" id="KAE9005486.1"/>
    </source>
</evidence>
<sequence>MRSIWCACFAAAPSASCQSLCFKCKYSPKPVLNALWWRDAPRGRSSSKQYQYLLS</sequence>
<evidence type="ECO:0008006" key="4">
    <source>
        <dbReference type="Google" id="ProtNLM"/>
    </source>
</evidence>
<comment type="caution">
    <text evidence="2">The sequence shown here is derived from an EMBL/GenBank/DDBJ whole genome shotgun (WGS) entry which is preliminary data.</text>
</comment>
<feature type="chain" id="PRO_5025637940" description="Secreted protein" evidence="1">
    <location>
        <begin position="18"/>
        <end position="55"/>
    </location>
</feature>
<accession>A0A6A3KDK5</accession>
<dbReference type="AlphaFoldDB" id="A0A6A3KDK5"/>
<dbReference type="OrthoDB" id="10308283at2759"/>
<feature type="signal peptide" evidence="1">
    <location>
        <begin position="1"/>
        <end position="17"/>
    </location>
</feature>